<sequence>MGQVLSKQTMDGKKKQERQIFPNKFSKQMISSNDIKLFGTFHCTKIDAETIIDYLIGEGCFTVDEIKELNYRRFEIKRRELA</sequence>
<organism evidence="1 2">
    <name type="scientific">Planifilum fimeticola</name>
    <dbReference type="NCBI Taxonomy" id="201975"/>
    <lineage>
        <taxon>Bacteria</taxon>
        <taxon>Bacillati</taxon>
        <taxon>Bacillota</taxon>
        <taxon>Bacilli</taxon>
        <taxon>Bacillales</taxon>
        <taxon>Thermoactinomycetaceae</taxon>
        <taxon>Planifilum</taxon>
    </lineage>
</organism>
<gene>
    <name evidence="1" type="ORF">CLV97_11089</name>
</gene>
<dbReference type="Proteomes" id="UP000237797">
    <property type="component" value="Unassembled WGS sequence"/>
</dbReference>
<name>A0A2T0LFB9_9BACL</name>
<dbReference type="EMBL" id="PVNE01000010">
    <property type="protein sequence ID" value="PRX40897.1"/>
    <property type="molecule type" value="Genomic_DNA"/>
</dbReference>
<comment type="caution">
    <text evidence="1">The sequence shown here is derived from an EMBL/GenBank/DDBJ whole genome shotgun (WGS) entry which is preliminary data.</text>
</comment>
<keyword evidence="2" id="KW-1185">Reference proteome</keyword>
<proteinExistence type="predicted"/>
<evidence type="ECO:0000313" key="1">
    <source>
        <dbReference type="EMBL" id="PRX40897.1"/>
    </source>
</evidence>
<reference evidence="1 2" key="1">
    <citation type="submission" date="2018-03" db="EMBL/GenBank/DDBJ databases">
        <title>Genomic Encyclopedia of Archaeal and Bacterial Type Strains, Phase II (KMG-II): from individual species to whole genera.</title>
        <authorList>
            <person name="Goeker M."/>
        </authorList>
    </citation>
    <scope>NUCLEOTIDE SEQUENCE [LARGE SCALE GENOMIC DNA]</scope>
    <source>
        <strain evidence="1 2">DSM 44946</strain>
    </source>
</reference>
<dbReference type="AlphaFoldDB" id="A0A2T0LFB9"/>
<evidence type="ECO:0000313" key="2">
    <source>
        <dbReference type="Proteomes" id="UP000237797"/>
    </source>
</evidence>
<dbReference type="RefSeq" id="WP_106345002.1">
    <property type="nucleotide sequence ID" value="NZ_PVNE01000010.1"/>
</dbReference>
<accession>A0A2T0LFB9</accession>
<protein>
    <submittedName>
        <fullName evidence="1">Uncharacterized protein</fullName>
    </submittedName>
</protein>